<evidence type="ECO:0000313" key="3">
    <source>
        <dbReference type="EnsemblPlants" id="AES67492"/>
    </source>
</evidence>
<dbReference type="HOGENOM" id="CLU_2389502_0_0_1"/>
<reference evidence="2 4" key="1">
    <citation type="journal article" date="2011" name="Nature">
        <title>The Medicago genome provides insight into the evolution of rhizobial symbioses.</title>
        <authorList>
            <person name="Young N.D."/>
            <person name="Debelle F."/>
            <person name="Oldroyd G.E."/>
            <person name="Geurts R."/>
            <person name="Cannon S.B."/>
            <person name="Udvardi M.K."/>
            <person name="Benedito V.A."/>
            <person name="Mayer K.F."/>
            <person name="Gouzy J."/>
            <person name="Schoof H."/>
            <person name="Van de Peer Y."/>
            <person name="Proost S."/>
            <person name="Cook D.R."/>
            <person name="Meyers B.C."/>
            <person name="Spannagl M."/>
            <person name="Cheung F."/>
            <person name="De Mita S."/>
            <person name="Krishnakumar V."/>
            <person name="Gundlach H."/>
            <person name="Zhou S."/>
            <person name="Mudge J."/>
            <person name="Bharti A.K."/>
            <person name="Murray J.D."/>
            <person name="Naoumkina M.A."/>
            <person name="Rosen B."/>
            <person name="Silverstein K.A."/>
            <person name="Tang H."/>
            <person name="Rombauts S."/>
            <person name="Zhao P.X."/>
            <person name="Zhou P."/>
            <person name="Barbe V."/>
            <person name="Bardou P."/>
            <person name="Bechner M."/>
            <person name="Bellec A."/>
            <person name="Berger A."/>
            <person name="Berges H."/>
            <person name="Bidwell S."/>
            <person name="Bisseling T."/>
            <person name="Choisne N."/>
            <person name="Couloux A."/>
            <person name="Denny R."/>
            <person name="Deshpande S."/>
            <person name="Dai X."/>
            <person name="Doyle J.J."/>
            <person name="Dudez A.M."/>
            <person name="Farmer A.D."/>
            <person name="Fouteau S."/>
            <person name="Franken C."/>
            <person name="Gibelin C."/>
            <person name="Gish J."/>
            <person name="Goldstein S."/>
            <person name="Gonzalez A.J."/>
            <person name="Green P.J."/>
            <person name="Hallab A."/>
            <person name="Hartog M."/>
            <person name="Hua A."/>
            <person name="Humphray S.J."/>
            <person name="Jeong D.H."/>
            <person name="Jing Y."/>
            <person name="Jocker A."/>
            <person name="Kenton S.M."/>
            <person name="Kim D.J."/>
            <person name="Klee K."/>
            <person name="Lai H."/>
            <person name="Lang C."/>
            <person name="Lin S."/>
            <person name="Macmil S.L."/>
            <person name="Magdelenat G."/>
            <person name="Matthews L."/>
            <person name="McCorrison J."/>
            <person name="Monaghan E.L."/>
            <person name="Mun J.H."/>
            <person name="Najar F.Z."/>
            <person name="Nicholson C."/>
            <person name="Noirot C."/>
            <person name="O'Bleness M."/>
            <person name="Paule C.R."/>
            <person name="Poulain J."/>
            <person name="Prion F."/>
            <person name="Qin B."/>
            <person name="Qu C."/>
            <person name="Retzel E.F."/>
            <person name="Riddle C."/>
            <person name="Sallet E."/>
            <person name="Samain S."/>
            <person name="Samson N."/>
            <person name="Sanders I."/>
            <person name="Saurat O."/>
            <person name="Scarpelli C."/>
            <person name="Schiex T."/>
            <person name="Segurens B."/>
            <person name="Severin A.J."/>
            <person name="Sherrier D.J."/>
            <person name="Shi R."/>
            <person name="Sims S."/>
            <person name="Singer S.R."/>
            <person name="Sinharoy S."/>
            <person name="Sterck L."/>
            <person name="Viollet A."/>
            <person name="Wang B.B."/>
            <person name="Wang K."/>
            <person name="Wang M."/>
            <person name="Wang X."/>
            <person name="Warfsmann J."/>
            <person name="Weissenbach J."/>
            <person name="White D.D."/>
            <person name="White J.D."/>
            <person name="Wiley G.B."/>
            <person name="Wincker P."/>
            <person name="Xing Y."/>
            <person name="Yang L."/>
            <person name="Yao Z."/>
            <person name="Ying F."/>
            <person name="Zhai J."/>
            <person name="Zhou L."/>
            <person name="Zuber A."/>
            <person name="Denarie J."/>
            <person name="Dixon R.A."/>
            <person name="May G.D."/>
            <person name="Schwartz D.C."/>
            <person name="Rogers J."/>
            <person name="Quetier F."/>
            <person name="Town C.D."/>
            <person name="Roe B.A."/>
        </authorList>
    </citation>
    <scope>NUCLEOTIDE SEQUENCE [LARGE SCALE GENOMIC DNA]</scope>
    <source>
        <strain evidence="2">A17</strain>
        <strain evidence="3 4">cv. Jemalong A17</strain>
    </source>
</reference>
<dbReference type="EnsemblPlants" id="AES67492">
    <property type="protein sequence ID" value="AES67492"/>
    <property type="gene ID" value="MTR_2g094400"/>
</dbReference>
<dbReference type="AlphaFoldDB" id="G7IRS6"/>
<proteinExistence type="predicted"/>
<reference evidence="3" key="3">
    <citation type="submission" date="2015-04" db="UniProtKB">
        <authorList>
            <consortium name="EnsemblPlants"/>
        </authorList>
    </citation>
    <scope>IDENTIFICATION</scope>
    <source>
        <strain evidence="3">cv. Jemalong A17</strain>
    </source>
</reference>
<protein>
    <submittedName>
        <fullName evidence="2">Transmembrane protein, putative</fullName>
    </submittedName>
</protein>
<feature type="transmembrane region" description="Helical" evidence="1">
    <location>
        <begin position="47"/>
        <end position="69"/>
    </location>
</feature>
<organism evidence="2 4">
    <name type="scientific">Medicago truncatula</name>
    <name type="common">Barrel medic</name>
    <name type="synonym">Medicago tribuloides</name>
    <dbReference type="NCBI Taxonomy" id="3880"/>
    <lineage>
        <taxon>Eukaryota</taxon>
        <taxon>Viridiplantae</taxon>
        <taxon>Streptophyta</taxon>
        <taxon>Embryophyta</taxon>
        <taxon>Tracheophyta</taxon>
        <taxon>Spermatophyta</taxon>
        <taxon>Magnoliopsida</taxon>
        <taxon>eudicotyledons</taxon>
        <taxon>Gunneridae</taxon>
        <taxon>Pentapetalae</taxon>
        <taxon>rosids</taxon>
        <taxon>fabids</taxon>
        <taxon>Fabales</taxon>
        <taxon>Fabaceae</taxon>
        <taxon>Papilionoideae</taxon>
        <taxon>50 kb inversion clade</taxon>
        <taxon>NPAAA clade</taxon>
        <taxon>Hologalegina</taxon>
        <taxon>IRL clade</taxon>
        <taxon>Trifolieae</taxon>
        <taxon>Medicago</taxon>
    </lineage>
</organism>
<evidence type="ECO:0000313" key="4">
    <source>
        <dbReference type="Proteomes" id="UP000002051"/>
    </source>
</evidence>
<evidence type="ECO:0000313" key="2">
    <source>
        <dbReference type="EMBL" id="AES67492.1"/>
    </source>
</evidence>
<sequence>MEPYISNVIQIPSETKVDKTFLSRLVSMTVKRLNWAHLKLYDRRRRFSMFFMLSSGSIVMLYDSILSGFSKEVGIRQFLILLMNGSQGTLSPLD</sequence>
<accession>G7IRS6</accession>
<keyword evidence="1" id="KW-0472">Membrane</keyword>
<dbReference type="Proteomes" id="UP000002051">
    <property type="component" value="Chromosome 2"/>
</dbReference>
<keyword evidence="1 2" id="KW-0812">Transmembrane</keyword>
<name>G7IRS6_MEDTR</name>
<evidence type="ECO:0000256" key="1">
    <source>
        <dbReference type="SAM" id="Phobius"/>
    </source>
</evidence>
<reference evidence="2 4" key="2">
    <citation type="journal article" date="2014" name="BMC Genomics">
        <title>An improved genome release (version Mt4.0) for the model legume Medicago truncatula.</title>
        <authorList>
            <person name="Tang H."/>
            <person name="Krishnakumar V."/>
            <person name="Bidwell S."/>
            <person name="Rosen B."/>
            <person name="Chan A."/>
            <person name="Zhou S."/>
            <person name="Gentzbittel L."/>
            <person name="Childs K.L."/>
            <person name="Yandell M."/>
            <person name="Gundlach H."/>
            <person name="Mayer K.F."/>
            <person name="Schwartz D.C."/>
            <person name="Town C.D."/>
        </authorList>
    </citation>
    <scope>GENOME REANNOTATION</scope>
    <source>
        <strain evidence="3 4">cv. Jemalong A17</strain>
    </source>
</reference>
<dbReference type="PaxDb" id="3880-AES67492"/>
<keyword evidence="4" id="KW-1185">Reference proteome</keyword>
<dbReference type="EMBL" id="CM001218">
    <property type="protein sequence ID" value="AES67492.1"/>
    <property type="molecule type" value="Genomic_DNA"/>
</dbReference>
<keyword evidence="1" id="KW-1133">Transmembrane helix</keyword>
<gene>
    <name evidence="2" type="ordered locus">MTR_2g094400</name>
</gene>